<accession>A0A0E9WYU2</accession>
<dbReference type="AlphaFoldDB" id="A0A0E9WYU2"/>
<sequence length="87" mass="9835">MNANRTCLLNWRTLDWLMSSEQSLPVFYSGDVVLNENATRKRGGALTGSELAPWPGVNLILVTQTDSLDNFEQFWSFVWTYSQVGSC</sequence>
<organism evidence="1">
    <name type="scientific">Anguilla anguilla</name>
    <name type="common">European freshwater eel</name>
    <name type="synonym">Muraena anguilla</name>
    <dbReference type="NCBI Taxonomy" id="7936"/>
    <lineage>
        <taxon>Eukaryota</taxon>
        <taxon>Metazoa</taxon>
        <taxon>Chordata</taxon>
        <taxon>Craniata</taxon>
        <taxon>Vertebrata</taxon>
        <taxon>Euteleostomi</taxon>
        <taxon>Actinopterygii</taxon>
        <taxon>Neopterygii</taxon>
        <taxon>Teleostei</taxon>
        <taxon>Anguilliformes</taxon>
        <taxon>Anguillidae</taxon>
        <taxon>Anguilla</taxon>
    </lineage>
</organism>
<protein>
    <submittedName>
        <fullName evidence="1">Uncharacterized protein</fullName>
    </submittedName>
</protein>
<evidence type="ECO:0000313" key="1">
    <source>
        <dbReference type="EMBL" id="JAH94623.1"/>
    </source>
</evidence>
<reference evidence="1" key="1">
    <citation type="submission" date="2014-11" db="EMBL/GenBank/DDBJ databases">
        <authorList>
            <person name="Amaro Gonzalez C."/>
        </authorList>
    </citation>
    <scope>NUCLEOTIDE SEQUENCE</scope>
</reference>
<dbReference type="EMBL" id="GBXM01013954">
    <property type="protein sequence ID" value="JAH94623.1"/>
    <property type="molecule type" value="Transcribed_RNA"/>
</dbReference>
<reference evidence="1" key="2">
    <citation type="journal article" date="2015" name="Fish Shellfish Immunol.">
        <title>Early steps in the European eel (Anguilla anguilla)-Vibrio vulnificus interaction in the gills: Role of the RtxA13 toxin.</title>
        <authorList>
            <person name="Callol A."/>
            <person name="Pajuelo D."/>
            <person name="Ebbesson L."/>
            <person name="Teles M."/>
            <person name="MacKenzie S."/>
            <person name="Amaro C."/>
        </authorList>
    </citation>
    <scope>NUCLEOTIDE SEQUENCE</scope>
</reference>
<proteinExistence type="predicted"/>
<name>A0A0E9WYU2_ANGAN</name>